<dbReference type="EMBL" id="CACTIH010001943">
    <property type="protein sequence ID" value="CAA2969516.1"/>
    <property type="molecule type" value="Genomic_DNA"/>
</dbReference>
<accession>A0A8S0QPB6</accession>
<dbReference type="NCBIfam" id="TIGR01640">
    <property type="entry name" value="F_box_assoc_1"/>
    <property type="match status" value="1"/>
</dbReference>
<proteinExistence type="predicted"/>
<dbReference type="OrthoDB" id="913616at2759"/>
<protein>
    <submittedName>
        <fullName evidence="2">F-box At5g65850-like isoform X1</fullName>
    </submittedName>
</protein>
<dbReference type="PANTHER" id="PTHR31111">
    <property type="entry name" value="BNAA05G37150D PROTEIN-RELATED"/>
    <property type="match status" value="1"/>
</dbReference>
<dbReference type="InterPro" id="IPR017451">
    <property type="entry name" value="F-box-assoc_interact_dom"/>
</dbReference>
<dbReference type="InterPro" id="IPR001810">
    <property type="entry name" value="F-box_dom"/>
</dbReference>
<reference evidence="2 3" key="1">
    <citation type="submission" date="2019-12" db="EMBL/GenBank/DDBJ databases">
        <authorList>
            <person name="Alioto T."/>
            <person name="Alioto T."/>
            <person name="Gomez Garrido J."/>
        </authorList>
    </citation>
    <scope>NUCLEOTIDE SEQUENCE [LARGE SCALE GENOMIC DNA]</scope>
</reference>
<name>A0A8S0QPB6_OLEEU</name>
<keyword evidence="3" id="KW-1185">Reference proteome</keyword>
<dbReference type="SMART" id="SM00256">
    <property type="entry name" value="FBOX"/>
    <property type="match status" value="1"/>
</dbReference>
<evidence type="ECO:0000313" key="3">
    <source>
        <dbReference type="Proteomes" id="UP000594638"/>
    </source>
</evidence>
<evidence type="ECO:0000259" key="1">
    <source>
        <dbReference type="SMART" id="SM00256"/>
    </source>
</evidence>
<dbReference type="Gramene" id="OE9A080309T1">
    <property type="protein sequence ID" value="OE9A080309C1"/>
    <property type="gene ID" value="OE9A080309"/>
</dbReference>
<dbReference type="Pfam" id="PF00646">
    <property type="entry name" value="F-box"/>
    <property type="match status" value="1"/>
</dbReference>
<gene>
    <name evidence="2" type="ORF">OLEA9_A080309</name>
</gene>
<dbReference type="Pfam" id="PF08268">
    <property type="entry name" value="FBA_3"/>
    <property type="match status" value="1"/>
</dbReference>
<sequence>MDQLTDAKKLSSSSKAVASIHGKANGLRRCGGGGGGGAVNSGERIPHDVVTEVLLRLPVKSLVRFKCVSKLWYFTISDSDFVLAHHSNSGALLITFTDKDDISQTGQPVQRVLHVSPDKTLHHQASILLAQCNITQTINGLICLYINSDDLIFLCNISTHEIMMLPSPAYNTRHAKYYFGYDPIKDLYKLLKIHSEKDGDDYPCEILALGIDSSWRIAPPATLDLKSQSICINGVLYWGRDGHPNYTVVAFDLMKEEFRVNPIPRYMTETNKWNRFNVMELGGRLTLVQVEACLFDDGKLILWELDDDQVGELEFWTEHVVELPTELSEEGCRFPVGSLPTGELLLADYRLNSPMTVYSYDRAKGKFEKFLTAEFPSSLALVCREAPRLLITYHKENLALLEHIIKGCSSLSSYVPLSDRERVAGV</sequence>
<dbReference type="AlphaFoldDB" id="A0A8S0QPB6"/>
<dbReference type="CDD" id="cd22157">
    <property type="entry name" value="F-box_AtFBW1-like"/>
    <property type="match status" value="1"/>
</dbReference>
<dbReference type="PANTHER" id="PTHR31111:SF138">
    <property type="entry name" value="F-BOX ASSOCIATED DOMAIN-CONTAINING PROTEIN"/>
    <property type="match status" value="1"/>
</dbReference>
<feature type="domain" description="F-box" evidence="1">
    <location>
        <begin position="45"/>
        <end position="85"/>
    </location>
</feature>
<dbReference type="Proteomes" id="UP000594638">
    <property type="component" value="Unassembled WGS sequence"/>
</dbReference>
<dbReference type="InterPro" id="IPR013187">
    <property type="entry name" value="F-box-assoc_dom_typ3"/>
</dbReference>
<evidence type="ECO:0000313" key="2">
    <source>
        <dbReference type="EMBL" id="CAA2969516.1"/>
    </source>
</evidence>
<organism evidence="2 3">
    <name type="scientific">Olea europaea subsp. europaea</name>
    <dbReference type="NCBI Taxonomy" id="158383"/>
    <lineage>
        <taxon>Eukaryota</taxon>
        <taxon>Viridiplantae</taxon>
        <taxon>Streptophyta</taxon>
        <taxon>Embryophyta</taxon>
        <taxon>Tracheophyta</taxon>
        <taxon>Spermatophyta</taxon>
        <taxon>Magnoliopsida</taxon>
        <taxon>eudicotyledons</taxon>
        <taxon>Gunneridae</taxon>
        <taxon>Pentapetalae</taxon>
        <taxon>asterids</taxon>
        <taxon>lamiids</taxon>
        <taxon>Lamiales</taxon>
        <taxon>Oleaceae</taxon>
        <taxon>Oleeae</taxon>
        <taxon>Olea</taxon>
    </lineage>
</organism>
<comment type="caution">
    <text evidence="2">The sequence shown here is derived from an EMBL/GenBank/DDBJ whole genome shotgun (WGS) entry which is preliminary data.</text>
</comment>
<dbReference type="Gene3D" id="1.20.1280.50">
    <property type="match status" value="1"/>
</dbReference>
<dbReference type="InterPro" id="IPR036047">
    <property type="entry name" value="F-box-like_dom_sf"/>
</dbReference>
<dbReference type="SUPFAM" id="SSF81383">
    <property type="entry name" value="F-box domain"/>
    <property type="match status" value="1"/>
</dbReference>